<evidence type="ECO:0000256" key="2">
    <source>
        <dbReference type="ARBA" id="ARBA00010270"/>
    </source>
</evidence>
<protein>
    <recommendedName>
        <fullName evidence="3">Lectin-like protein BA14k</fullName>
    </recommendedName>
</protein>
<feature type="chain" id="PRO_5011979717" description="Lectin-like protein BA14k" evidence="8">
    <location>
        <begin position="25"/>
        <end position="338"/>
    </location>
</feature>
<dbReference type="Pfam" id="PF07886">
    <property type="entry name" value="BA14K"/>
    <property type="match status" value="1"/>
</dbReference>
<feature type="region of interest" description="Disordered" evidence="7">
    <location>
        <begin position="295"/>
        <end position="324"/>
    </location>
</feature>
<evidence type="ECO:0000256" key="8">
    <source>
        <dbReference type="SAM" id="SignalP"/>
    </source>
</evidence>
<evidence type="ECO:0000256" key="1">
    <source>
        <dbReference type="ARBA" id="ARBA00004167"/>
    </source>
</evidence>
<evidence type="ECO:0000256" key="7">
    <source>
        <dbReference type="SAM" id="MobiDB-lite"/>
    </source>
</evidence>
<evidence type="ECO:0000256" key="5">
    <source>
        <dbReference type="ARBA" id="ARBA00022734"/>
    </source>
</evidence>
<dbReference type="Proteomes" id="UP000190675">
    <property type="component" value="Chromosome I"/>
</dbReference>
<comment type="similarity">
    <text evidence="2">Belongs to the BA14k family.</text>
</comment>
<keyword evidence="4" id="KW-1003">Cell membrane</keyword>
<dbReference type="OrthoDB" id="8240444at2"/>
<dbReference type="EMBL" id="LT670818">
    <property type="protein sequence ID" value="SHH40483.1"/>
    <property type="molecule type" value="Genomic_DNA"/>
</dbReference>
<feature type="compositionally biased region" description="Polar residues" evidence="7">
    <location>
        <begin position="306"/>
        <end position="324"/>
    </location>
</feature>
<gene>
    <name evidence="9" type="ORF">SAMN05444169_7276</name>
</gene>
<feature type="signal peptide" evidence="8">
    <location>
        <begin position="1"/>
        <end position="24"/>
    </location>
</feature>
<organism evidence="9 10">
    <name type="scientific">Bradyrhizobium erythrophlei</name>
    <dbReference type="NCBI Taxonomy" id="1437360"/>
    <lineage>
        <taxon>Bacteria</taxon>
        <taxon>Pseudomonadati</taxon>
        <taxon>Pseudomonadota</taxon>
        <taxon>Alphaproteobacteria</taxon>
        <taxon>Hyphomicrobiales</taxon>
        <taxon>Nitrobacteraceae</taxon>
        <taxon>Bradyrhizobium</taxon>
    </lineage>
</organism>
<dbReference type="AlphaFoldDB" id="A0A1M5SR86"/>
<accession>A0A1M5SR86</accession>
<keyword evidence="5" id="KW-0430">Lectin</keyword>
<evidence type="ECO:0000313" key="9">
    <source>
        <dbReference type="EMBL" id="SHH40483.1"/>
    </source>
</evidence>
<dbReference type="InterPro" id="IPR012413">
    <property type="entry name" value="BA14K"/>
</dbReference>
<evidence type="ECO:0000256" key="6">
    <source>
        <dbReference type="ARBA" id="ARBA00025321"/>
    </source>
</evidence>
<evidence type="ECO:0000313" key="10">
    <source>
        <dbReference type="Proteomes" id="UP000190675"/>
    </source>
</evidence>
<dbReference type="GO" id="GO:0016020">
    <property type="term" value="C:membrane"/>
    <property type="evidence" value="ECO:0007669"/>
    <property type="project" value="UniProtKB-SubCell"/>
</dbReference>
<name>A0A1M5SR86_9BRAD</name>
<dbReference type="GO" id="GO:0030246">
    <property type="term" value="F:carbohydrate binding"/>
    <property type="evidence" value="ECO:0007669"/>
    <property type="project" value="UniProtKB-KW"/>
</dbReference>
<reference evidence="9 10" key="1">
    <citation type="submission" date="2016-11" db="EMBL/GenBank/DDBJ databases">
        <authorList>
            <person name="Jaros S."/>
            <person name="Januszkiewicz K."/>
            <person name="Wedrychowicz H."/>
        </authorList>
    </citation>
    <scope>NUCLEOTIDE SEQUENCE [LARGE SCALE GENOMIC DNA]</scope>
    <source>
        <strain evidence="9 10">GAS242</strain>
    </source>
</reference>
<sequence>MSKLRMVGATALSLALAVAGPAFAAGIGGGGGGMHVGGIGGGGGMHIGGVGGGGAMHIGGIGGGGAMHIGGVGGSGTMHIGGVGGGGAMHVGGIGGGGGMHIGGIGRGMHVGGGGDGMHVGGGGFRGAQASIGDGRVGSVSGGNFTGHSDGQFAHGGYRGDRDRRHGYDRGVGFAGGLAAGSALGYGYGGYYDPYTYFGYYDPNYYNDGYAYNDPGYDGYSGSVVSSGADPSYCAQHYQSYDPVSGTYLGDDGLRHPCGKNQERAATAAIAQPAGSGNPAAAPSMNSDQQLLPEAPVGQRQPPADQVTSEKNLMNPNDPVNQENAALDRMINGICRGC</sequence>
<proteinExistence type="inferred from homology"/>
<comment type="subcellular location">
    <subcellularLocation>
        <location evidence="1">Membrane</location>
        <topology evidence="1">Single-pass membrane protein</topology>
    </subcellularLocation>
</comment>
<comment type="function">
    <text evidence="6">Has immunoglobulin-binding and hemagglutination properties, and can bind to mannose. Essential for virulence. May be involved in LPS biosynthesis or polysaccharide transport.</text>
</comment>
<keyword evidence="4" id="KW-0472">Membrane</keyword>
<evidence type="ECO:0000256" key="4">
    <source>
        <dbReference type="ARBA" id="ARBA00022475"/>
    </source>
</evidence>
<keyword evidence="8" id="KW-0732">Signal</keyword>
<evidence type="ECO:0000256" key="3">
    <source>
        <dbReference type="ARBA" id="ARBA00020552"/>
    </source>
</evidence>